<accession>A0A453AAC0</accession>
<evidence type="ECO:0000313" key="6">
    <source>
        <dbReference type="Proteomes" id="UP000015105"/>
    </source>
</evidence>
<reference evidence="6" key="1">
    <citation type="journal article" date="2014" name="Science">
        <title>Ancient hybridizations among the ancestral genomes of bread wheat.</title>
        <authorList>
            <consortium name="International Wheat Genome Sequencing Consortium,"/>
            <person name="Marcussen T."/>
            <person name="Sandve S.R."/>
            <person name="Heier L."/>
            <person name="Spannagl M."/>
            <person name="Pfeifer M."/>
            <person name="Jakobsen K.S."/>
            <person name="Wulff B.B."/>
            <person name="Steuernagel B."/>
            <person name="Mayer K.F."/>
            <person name="Olsen O.A."/>
        </authorList>
    </citation>
    <scope>NUCLEOTIDE SEQUENCE [LARGE SCALE GENOMIC DNA]</scope>
    <source>
        <strain evidence="6">cv. AL8/78</strain>
    </source>
</reference>
<sequence length="490" mass="53254">WSLKVIKMASATSTGSKTLSVLLFPHFATSHIEPFTELALRLAASRPDAAVEAIVAVTPANVPVVQSFLDRRWHGHSAATVKIVTYPFPTVEGLPKGVENLGKAATQADSMLINLAASSDTLMRPAQEALIRARSPDAIFTDMLFTWSSDIADELGVPCVAFNVVGAFPMLAMRHLLMEDAAIDGDDMVTAPPFPIPPIRVPRTELPDLSISRYIFDKVYSMQAACFGLAVNTFSGLEQQYCDMYLGQGYVQRSYFVGPLSLQLQSSDSDQSATDAGDSQYIDWLDTKPDHSVVYVSFGTCALASEAQLDQIALGLEASGKSFLWVVRGADKWAPPKGWEKRVDDRGIVIRSWAPQTAILAHPAVGAFVTQCGWNSVIEAVAAGVPMLTWPKVYEQFITERLITDVLGIGERLWPHGAGLRSEDYEKHEVIPAHDVARALLTFMHPGGPGEVMRTRVMDLASKSRAAMAEGGSSQNDLHRLVNDLIAARG</sequence>
<evidence type="ECO:0000256" key="3">
    <source>
        <dbReference type="RuleBase" id="RU003718"/>
    </source>
</evidence>
<proteinExistence type="inferred from homology"/>
<comment type="similarity">
    <text evidence="1 3">Belongs to the UDP-glycosyltransferase family.</text>
</comment>
<reference evidence="6" key="2">
    <citation type="journal article" date="2017" name="Nat. Plants">
        <title>The Aegilops tauschii genome reveals multiple impacts of transposons.</title>
        <authorList>
            <person name="Zhao G."/>
            <person name="Zou C."/>
            <person name="Li K."/>
            <person name="Wang K."/>
            <person name="Li T."/>
            <person name="Gao L."/>
            <person name="Zhang X."/>
            <person name="Wang H."/>
            <person name="Yang Z."/>
            <person name="Liu X."/>
            <person name="Jiang W."/>
            <person name="Mao L."/>
            <person name="Kong X."/>
            <person name="Jiao Y."/>
            <person name="Jia J."/>
        </authorList>
    </citation>
    <scope>NUCLEOTIDE SEQUENCE [LARGE SCALE GENOMIC DNA]</scope>
    <source>
        <strain evidence="6">cv. AL8/78</strain>
    </source>
</reference>
<reference evidence="5" key="5">
    <citation type="journal article" date="2021" name="G3 (Bethesda)">
        <title>Aegilops tauschii genome assembly Aet v5.0 features greater sequence contiguity and improved annotation.</title>
        <authorList>
            <person name="Wang L."/>
            <person name="Zhu T."/>
            <person name="Rodriguez J.C."/>
            <person name="Deal K.R."/>
            <person name="Dubcovsky J."/>
            <person name="McGuire P.E."/>
            <person name="Lux T."/>
            <person name="Spannagl M."/>
            <person name="Mayer K.F.X."/>
            <person name="Baldrich P."/>
            <person name="Meyers B.C."/>
            <person name="Huo N."/>
            <person name="Gu Y.Q."/>
            <person name="Zhou H."/>
            <person name="Devos K.M."/>
            <person name="Bennetzen J.L."/>
            <person name="Unver T."/>
            <person name="Budak H."/>
            <person name="Gulick P.J."/>
            <person name="Galiba G."/>
            <person name="Kalapos B."/>
            <person name="Nelson D.R."/>
            <person name="Li P."/>
            <person name="You F.M."/>
            <person name="Luo M.C."/>
            <person name="Dvorak J."/>
        </authorList>
    </citation>
    <scope>NUCLEOTIDE SEQUENCE [LARGE SCALE GENOMIC DNA]</scope>
    <source>
        <strain evidence="5">cv. AL8/78</strain>
    </source>
</reference>
<dbReference type="Gramene" id="AET2Gv20050200.1">
    <property type="protein sequence ID" value="AET2Gv20050200.1"/>
    <property type="gene ID" value="AET2Gv20050200"/>
</dbReference>
<dbReference type="CDD" id="cd03784">
    <property type="entry name" value="GT1_Gtf-like"/>
    <property type="match status" value="1"/>
</dbReference>
<keyword evidence="2 3" id="KW-0808">Transferase</keyword>
<dbReference type="EC" id="2.4.1.-" evidence="4"/>
<dbReference type="InterPro" id="IPR035595">
    <property type="entry name" value="UDP_glycos_trans_CS"/>
</dbReference>
<dbReference type="PANTHER" id="PTHR48047">
    <property type="entry name" value="GLYCOSYLTRANSFERASE"/>
    <property type="match status" value="1"/>
</dbReference>
<dbReference type="Pfam" id="PF00201">
    <property type="entry name" value="UDPGT"/>
    <property type="match status" value="1"/>
</dbReference>
<protein>
    <recommendedName>
        <fullName evidence="4">Glycosyltransferase</fullName>
        <ecNumber evidence="4">2.4.1.-</ecNumber>
    </recommendedName>
</protein>
<dbReference type="Gene3D" id="3.40.50.2000">
    <property type="entry name" value="Glycogen Phosphorylase B"/>
    <property type="match status" value="2"/>
</dbReference>
<dbReference type="InterPro" id="IPR002213">
    <property type="entry name" value="UDP_glucos_trans"/>
</dbReference>
<organism evidence="5 6">
    <name type="scientific">Aegilops tauschii subsp. strangulata</name>
    <name type="common">Goatgrass</name>
    <dbReference type="NCBI Taxonomy" id="200361"/>
    <lineage>
        <taxon>Eukaryota</taxon>
        <taxon>Viridiplantae</taxon>
        <taxon>Streptophyta</taxon>
        <taxon>Embryophyta</taxon>
        <taxon>Tracheophyta</taxon>
        <taxon>Spermatophyta</taxon>
        <taxon>Magnoliopsida</taxon>
        <taxon>Liliopsida</taxon>
        <taxon>Poales</taxon>
        <taxon>Poaceae</taxon>
        <taxon>BOP clade</taxon>
        <taxon>Pooideae</taxon>
        <taxon>Triticodae</taxon>
        <taxon>Triticeae</taxon>
        <taxon>Triticinae</taxon>
        <taxon>Aegilops</taxon>
    </lineage>
</organism>
<keyword evidence="6" id="KW-1185">Reference proteome</keyword>
<dbReference type="STRING" id="200361.A0A453AAC0"/>
<dbReference type="SUPFAM" id="SSF53756">
    <property type="entry name" value="UDP-Glycosyltransferase/glycogen phosphorylase"/>
    <property type="match status" value="1"/>
</dbReference>
<evidence type="ECO:0000313" key="5">
    <source>
        <dbReference type="EnsemblPlants" id="AET2Gv20050200.1"/>
    </source>
</evidence>
<dbReference type="AlphaFoldDB" id="A0A453AAC0"/>
<dbReference type="Proteomes" id="UP000015105">
    <property type="component" value="Chromosome 2D"/>
</dbReference>
<keyword evidence="3" id="KW-0328">Glycosyltransferase</keyword>
<evidence type="ECO:0000256" key="4">
    <source>
        <dbReference type="RuleBase" id="RU362057"/>
    </source>
</evidence>
<reference evidence="5" key="3">
    <citation type="journal article" date="2017" name="Nature">
        <title>Genome sequence of the progenitor of the wheat D genome Aegilops tauschii.</title>
        <authorList>
            <person name="Luo M.C."/>
            <person name="Gu Y.Q."/>
            <person name="Puiu D."/>
            <person name="Wang H."/>
            <person name="Twardziok S.O."/>
            <person name="Deal K.R."/>
            <person name="Huo N."/>
            <person name="Zhu T."/>
            <person name="Wang L."/>
            <person name="Wang Y."/>
            <person name="McGuire P.E."/>
            <person name="Liu S."/>
            <person name="Long H."/>
            <person name="Ramasamy R.K."/>
            <person name="Rodriguez J.C."/>
            <person name="Van S.L."/>
            <person name="Yuan L."/>
            <person name="Wang Z."/>
            <person name="Xia Z."/>
            <person name="Xiao L."/>
            <person name="Anderson O.D."/>
            <person name="Ouyang S."/>
            <person name="Liang Y."/>
            <person name="Zimin A.V."/>
            <person name="Pertea G."/>
            <person name="Qi P."/>
            <person name="Bennetzen J.L."/>
            <person name="Dai X."/>
            <person name="Dawson M.W."/>
            <person name="Muller H.G."/>
            <person name="Kugler K."/>
            <person name="Rivarola-Duarte L."/>
            <person name="Spannagl M."/>
            <person name="Mayer K.F.X."/>
            <person name="Lu F.H."/>
            <person name="Bevan M.W."/>
            <person name="Leroy P."/>
            <person name="Li P."/>
            <person name="You F.M."/>
            <person name="Sun Q."/>
            <person name="Liu Z."/>
            <person name="Lyons E."/>
            <person name="Wicker T."/>
            <person name="Salzberg S.L."/>
            <person name="Devos K.M."/>
            <person name="Dvorak J."/>
        </authorList>
    </citation>
    <scope>NUCLEOTIDE SEQUENCE [LARGE SCALE GENOMIC DNA]</scope>
    <source>
        <strain evidence="5">cv. AL8/78</strain>
    </source>
</reference>
<reference evidence="5" key="4">
    <citation type="submission" date="2019-03" db="UniProtKB">
        <authorList>
            <consortium name="EnsemblPlants"/>
        </authorList>
    </citation>
    <scope>IDENTIFICATION</scope>
</reference>
<dbReference type="EnsemblPlants" id="AET2Gv20050200.1">
    <property type="protein sequence ID" value="AET2Gv20050200.1"/>
    <property type="gene ID" value="AET2Gv20050200"/>
</dbReference>
<evidence type="ECO:0000256" key="1">
    <source>
        <dbReference type="ARBA" id="ARBA00009995"/>
    </source>
</evidence>
<name>A0A453AAC0_AEGTS</name>
<evidence type="ECO:0000256" key="2">
    <source>
        <dbReference type="ARBA" id="ARBA00022679"/>
    </source>
</evidence>
<dbReference type="GO" id="GO:0035251">
    <property type="term" value="F:UDP-glucosyltransferase activity"/>
    <property type="evidence" value="ECO:0007669"/>
    <property type="project" value="TreeGrafter"/>
</dbReference>
<dbReference type="FunFam" id="3.40.50.2000:FF:000063">
    <property type="entry name" value="Glycosyltransferase"/>
    <property type="match status" value="1"/>
</dbReference>
<dbReference type="PANTHER" id="PTHR48047:SF19">
    <property type="entry name" value="GLYCOSYLTRANSFERASE"/>
    <property type="match status" value="1"/>
</dbReference>
<dbReference type="PROSITE" id="PS00375">
    <property type="entry name" value="UDPGT"/>
    <property type="match status" value="1"/>
</dbReference>